<protein>
    <submittedName>
        <fullName evidence="1">Uncharacterized protein</fullName>
    </submittedName>
</protein>
<dbReference type="Proteomes" id="UP000184063">
    <property type="component" value="Unassembled WGS sequence"/>
</dbReference>
<dbReference type="EMBL" id="KV878274">
    <property type="protein sequence ID" value="OJZ79715.1"/>
    <property type="molecule type" value="Genomic_DNA"/>
</dbReference>
<dbReference type="AlphaFoldDB" id="A0A1M3SZ19"/>
<evidence type="ECO:0000313" key="2">
    <source>
        <dbReference type="Proteomes" id="UP000184063"/>
    </source>
</evidence>
<evidence type="ECO:0000313" key="1">
    <source>
        <dbReference type="EMBL" id="OJZ79715.1"/>
    </source>
</evidence>
<organism evidence="1 2">
    <name type="scientific">Aspergillus luchuensis (strain CBS 106.47)</name>
    <dbReference type="NCBI Taxonomy" id="1137211"/>
    <lineage>
        <taxon>Eukaryota</taxon>
        <taxon>Fungi</taxon>
        <taxon>Dikarya</taxon>
        <taxon>Ascomycota</taxon>
        <taxon>Pezizomycotina</taxon>
        <taxon>Eurotiomycetes</taxon>
        <taxon>Eurotiomycetidae</taxon>
        <taxon>Eurotiales</taxon>
        <taxon>Aspergillaceae</taxon>
        <taxon>Aspergillus</taxon>
        <taxon>Aspergillus subgen. Circumdati</taxon>
    </lineage>
</organism>
<gene>
    <name evidence="1" type="ORF">ASPFODRAFT_521565</name>
</gene>
<dbReference type="VEuPathDB" id="FungiDB:ASPFODRAFT_521565"/>
<proteinExistence type="predicted"/>
<name>A0A1M3SZ19_ASPLC</name>
<sequence length="85" mass="8927">MLDIESCETGSIGTNYQAADLVLMSDPLEWAVCISNFGVPVDSLCVSWSYVSEAGCAGHAGVASTGHVTYIYCGKRPIVLLLGGR</sequence>
<accession>A0A1M3SZ19</accession>
<reference evidence="2" key="1">
    <citation type="journal article" date="2017" name="Genome Biol.">
        <title>Comparative genomics reveals high biological diversity and specific adaptations in the industrially and medically important fungal genus Aspergillus.</title>
        <authorList>
            <person name="de Vries R.P."/>
            <person name="Riley R."/>
            <person name="Wiebenga A."/>
            <person name="Aguilar-Osorio G."/>
            <person name="Amillis S."/>
            <person name="Uchima C.A."/>
            <person name="Anderluh G."/>
            <person name="Asadollahi M."/>
            <person name="Askin M."/>
            <person name="Barry K."/>
            <person name="Battaglia E."/>
            <person name="Bayram O."/>
            <person name="Benocci T."/>
            <person name="Braus-Stromeyer S.A."/>
            <person name="Caldana C."/>
            <person name="Canovas D."/>
            <person name="Cerqueira G.C."/>
            <person name="Chen F."/>
            <person name="Chen W."/>
            <person name="Choi C."/>
            <person name="Clum A."/>
            <person name="Dos Santos R.A."/>
            <person name="Damasio A.R."/>
            <person name="Diallinas G."/>
            <person name="Emri T."/>
            <person name="Fekete E."/>
            <person name="Flipphi M."/>
            <person name="Freyberg S."/>
            <person name="Gallo A."/>
            <person name="Gournas C."/>
            <person name="Habgood R."/>
            <person name="Hainaut M."/>
            <person name="Harispe M.L."/>
            <person name="Henrissat B."/>
            <person name="Hilden K.S."/>
            <person name="Hope R."/>
            <person name="Hossain A."/>
            <person name="Karabika E."/>
            <person name="Karaffa L."/>
            <person name="Karanyi Z."/>
            <person name="Krasevec N."/>
            <person name="Kuo A."/>
            <person name="Kusch H."/>
            <person name="LaButti K."/>
            <person name="Lagendijk E.L."/>
            <person name="Lapidus A."/>
            <person name="Levasseur A."/>
            <person name="Lindquist E."/>
            <person name="Lipzen A."/>
            <person name="Logrieco A.F."/>
            <person name="MacCabe A."/>
            <person name="Maekelae M.R."/>
            <person name="Malavazi I."/>
            <person name="Melin P."/>
            <person name="Meyer V."/>
            <person name="Mielnichuk N."/>
            <person name="Miskei M."/>
            <person name="Molnar A.P."/>
            <person name="Mule G."/>
            <person name="Ngan C.Y."/>
            <person name="Orejas M."/>
            <person name="Orosz E."/>
            <person name="Ouedraogo J.P."/>
            <person name="Overkamp K.M."/>
            <person name="Park H.-S."/>
            <person name="Perrone G."/>
            <person name="Piumi F."/>
            <person name="Punt P.J."/>
            <person name="Ram A.F."/>
            <person name="Ramon A."/>
            <person name="Rauscher S."/>
            <person name="Record E."/>
            <person name="Riano-Pachon D.M."/>
            <person name="Robert V."/>
            <person name="Roehrig J."/>
            <person name="Ruller R."/>
            <person name="Salamov A."/>
            <person name="Salih N.S."/>
            <person name="Samson R.A."/>
            <person name="Sandor E."/>
            <person name="Sanguinetti M."/>
            <person name="Schuetze T."/>
            <person name="Sepcic K."/>
            <person name="Shelest E."/>
            <person name="Sherlock G."/>
            <person name="Sophianopoulou V."/>
            <person name="Squina F.M."/>
            <person name="Sun H."/>
            <person name="Susca A."/>
            <person name="Todd R.B."/>
            <person name="Tsang A."/>
            <person name="Unkles S.E."/>
            <person name="van de Wiele N."/>
            <person name="van Rossen-Uffink D."/>
            <person name="Oliveira J.V."/>
            <person name="Vesth T.C."/>
            <person name="Visser J."/>
            <person name="Yu J.-H."/>
            <person name="Zhou M."/>
            <person name="Andersen M.R."/>
            <person name="Archer D.B."/>
            <person name="Baker S.E."/>
            <person name="Benoit I."/>
            <person name="Brakhage A.A."/>
            <person name="Braus G.H."/>
            <person name="Fischer R."/>
            <person name="Frisvad J.C."/>
            <person name="Goldman G.H."/>
            <person name="Houbraken J."/>
            <person name="Oakley B."/>
            <person name="Pocsi I."/>
            <person name="Scazzocchio C."/>
            <person name="Seiboth B."/>
            <person name="vanKuyk P.A."/>
            <person name="Wortman J."/>
            <person name="Dyer P.S."/>
            <person name="Grigoriev I.V."/>
        </authorList>
    </citation>
    <scope>NUCLEOTIDE SEQUENCE [LARGE SCALE GENOMIC DNA]</scope>
    <source>
        <strain evidence="2">CBS 106.47</strain>
    </source>
</reference>